<evidence type="ECO:0000256" key="9">
    <source>
        <dbReference type="SAM" id="Phobius"/>
    </source>
</evidence>
<evidence type="ECO:0000256" key="5">
    <source>
        <dbReference type="ARBA" id="ARBA00022683"/>
    </source>
</evidence>
<evidence type="ECO:0000259" key="10">
    <source>
        <dbReference type="PROSITE" id="PS51104"/>
    </source>
</evidence>
<keyword evidence="6 9" id="KW-0812">Transmembrane</keyword>
<dbReference type="PROSITE" id="PS51104">
    <property type="entry name" value="PTS_EIIC_TYPE_2"/>
    <property type="match status" value="1"/>
</dbReference>
<protein>
    <submittedName>
        <fullName evidence="11">Arabitol-specific phosphotransferase system enzyme IIC component</fullName>
    </submittedName>
</protein>
<dbReference type="RefSeq" id="WP_014125253.1">
    <property type="nucleotide sequence ID" value="NC_016052.1"/>
</dbReference>
<dbReference type="InterPro" id="IPR004703">
    <property type="entry name" value="PTS_sugar-sp_permease"/>
</dbReference>
<evidence type="ECO:0000256" key="1">
    <source>
        <dbReference type="ARBA" id="ARBA00004651"/>
    </source>
</evidence>
<evidence type="ECO:0000313" key="11">
    <source>
        <dbReference type="EMBL" id="BAK95211.1"/>
    </source>
</evidence>
<organism evidence="11 12">
    <name type="scientific">Tetragenococcus halophilus (strain DSM 20338 / JCM 20259 / NCIMB 9735 / NBRC 12172)</name>
    <name type="common">Pediococcus halophilus</name>
    <dbReference type="NCBI Taxonomy" id="945021"/>
    <lineage>
        <taxon>Bacteria</taxon>
        <taxon>Bacillati</taxon>
        <taxon>Bacillota</taxon>
        <taxon>Bacilli</taxon>
        <taxon>Lactobacillales</taxon>
        <taxon>Enterococcaceae</taxon>
        <taxon>Tetragenococcus</taxon>
    </lineage>
</organism>
<accession>A0AAN1SIQ7</accession>
<keyword evidence="4" id="KW-0762">Sugar transport</keyword>
<keyword evidence="5" id="KW-0598">Phosphotransferase system</keyword>
<keyword evidence="8 9" id="KW-0472">Membrane</keyword>
<dbReference type="InterPro" id="IPR013014">
    <property type="entry name" value="PTS_EIIC_2"/>
</dbReference>
<dbReference type="AlphaFoldDB" id="A0AAN1SIQ7"/>
<dbReference type="KEGG" id="thl:TEH_18840"/>
<dbReference type="Pfam" id="PF03611">
    <property type="entry name" value="EIIC-GAT"/>
    <property type="match status" value="1"/>
</dbReference>
<feature type="transmembrane region" description="Helical" evidence="9">
    <location>
        <begin position="355"/>
        <end position="374"/>
    </location>
</feature>
<feature type="transmembrane region" description="Helical" evidence="9">
    <location>
        <begin position="41"/>
        <end position="60"/>
    </location>
</feature>
<feature type="transmembrane region" description="Helical" evidence="9">
    <location>
        <begin position="97"/>
        <end position="117"/>
    </location>
</feature>
<evidence type="ECO:0000256" key="2">
    <source>
        <dbReference type="ARBA" id="ARBA00022448"/>
    </source>
</evidence>
<feature type="transmembrane region" description="Helical" evidence="9">
    <location>
        <begin position="220"/>
        <end position="242"/>
    </location>
</feature>
<keyword evidence="2" id="KW-0813">Transport</keyword>
<dbReference type="GO" id="GO:0005886">
    <property type="term" value="C:plasma membrane"/>
    <property type="evidence" value="ECO:0007669"/>
    <property type="project" value="UniProtKB-SubCell"/>
</dbReference>
<comment type="subcellular location">
    <subcellularLocation>
        <location evidence="1">Cell membrane</location>
        <topology evidence="1">Multi-pass membrane protein</topology>
    </subcellularLocation>
</comment>
<dbReference type="GO" id="GO:0015577">
    <property type="term" value="F:galactitol transmembrane transporter activity"/>
    <property type="evidence" value="ECO:0007669"/>
    <property type="project" value="InterPro"/>
</dbReference>
<evidence type="ECO:0000256" key="4">
    <source>
        <dbReference type="ARBA" id="ARBA00022597"/>
    </source>
</evidence>
<feature type="transmembrane region" description="Helical" evidence="9">
    <location>
        <begin position="181"/>
        <end position="200"/>
    </location>
</feature>
<feature type="transmembrane region" description="Helical" evidence="9">
    <location>
        <begin position="331"/>
        <end position="348"/>
    </location>
</feature>
<keyword evidence="3" id="KW-1003">Cell membrane</keyword>
<dbReference type="PANTHER" id="PTHR37324:SF2">
    <property type="entry name" value="PTS SYSTEM GALACTITOL-SPECIFIC EIIC COMPONENT"/>
    <property type="match status" value="1"/>
</dbReference>
<dbReference type="EMBL" id="AP012046">
    <property type="protein sequence ID" value="BAK95211.1"/>
    <property type="molecule type" value="Genomic_DNA"/>
</dbReference>
<feature type="transmembrane region" description="Helical" evidence="9">
    <location>
        <begin position="293"/>
        <end position="325"/>
    </location>
</feature>
<reference evidence="11 12" key="1">
    <citation type="submission" date="2011-01" db="EMBL/GenBank/DDBJ databases">
        <title>Whole genome sequence of Tetragenococcus halophilus NBRC 12172.</title>
        <authorList>
            <person name="Nakazawa H."/>
            <person name="Omata S."/>
            <person name="Koga C."/>
            <person name="Watanabe Y."/>
            <person name="Katano Y."/>
            <person name="Ito N."/>
            <person name="Tsukatani N."/>
            <person name="Ankai A."/>
            <person name="Oguchi A."/>
            <person name="Fukui S."/>
            <person name="Yashiro I."/>
            <person name="Kamata S."/>
            <person name="Hashimoto Y."/>
            <person name="Yamazaki J."/>
            <person name="Taguchi H."/>
            <person name="Tanaka A."/>
            <person name="Koyama T."/>
            <person name="Ichige A."/>
            <person name="Hanya Y."/>
            <person name="Tanikawa S."/>
            <person name="Yamazaki S."/>
            <person name="Fujita N."/>
        </authorList>
    </citation>
    <scope>NUCLEOTIDE SEQUENCE [LARGE SCALE GENOMIC DNA]</scope>
    <source>
        <strain evidence="12">DSM 20338 / JCM 20259 / NCIMB 9735 / NBRC 12172</strain>
    </source>
</reference>
<sequence length="423" mass="45600">MKIITDVVNYVIGLGASAILPITLLILGLIFGLGLGKSIKAGITVGIGFVGINLVIELLTSEVGEAAQLMVQRIGLNLTVIDGGWPSASAAAWGSPISALLIAVCLLVNVILIIFKVTKTMYVDIWNYWYFLFAGSVVYTITNNLVAASIAAILLMVVHLVMGDKLQPYVEDYFEIDNVTLPTGSSLMWVPLGFAVDWILDRIPGINKINVNYETIQKKFGVFGEPMVIGVAIGIILGFLAGYDVGQAWLLGINMGAVMMILPRMIKILLEGLLPISNAAQVFLRDKFKNRELFIGLDSAISLGDSAVISSALILVPIMIILASILPGNRVLPFGDLASIPFYVAFITAHNKGNIFKTVLTGTIMMILTLYMATNFASVYTEMMNAANFTIPQGVSQMSSITSGGSLLNWIILQITQLLNSIF</sequence>
<feature type="transmembrane region" description="Helical" evidence="9">
    <location>
        <begin position="12"/>
        <end position="34"/>
    </location>
</feature>
<evidence type="ECO:0000256" key="6">
    <source>
        <dbReference type="ARBA" id="ARBA00022692"/>
    </source>
</evidence>
<dbReference type="InterPro" id="IPR013853">
    <property type="entry name" value="EIIC-GAT"/>
</dbReference>
<evidence type="ECO:0000313" key="12">
    <source>
        <dbReference type="Proteomes" id="UP000002663"/>
    </source>
</evidence>
<gene>
    <name evidence="11" type="ordered locus">TEH_18840</name>
</gene>
<feature type="domain" description="PTS EIIC type-2" evidence="10">
    <location>
        <begin position="8"/>
        <end position="423"/>
    </location>
</feature>
<dbReference type="GO" id="GO:0009401">
    <property type="term" value="P:phosphoenolpyruvate-dependent sugar phosphotransferase system"/>
    <property type="evidence" value="ECO:0007669"/>
    <property type="project" value="UniProtKB-KW"/>
</dbReference>
<evidence type="ECO:0000256" key="8">
    <source>
        <dbReference type="ARBA" id="ARBA00023136"/>
    </source>
</evidence>
<name>A0AAN1SIQ7_TETHN</name>
<dbReference type="Proteomes" id="UP000002663">
    <property type="component" value="Chromosome"/>
</dbReference>
<dbReference type="PANTHER" id="PTHR37324">
    <property type="entry name" value="PTS SYSTEM GALACTITOL-SPECIFIC EIIC COMPONENT"/>
    <property type="match status" value="1"/>
</dbReference>
<proteinExistence type="predicted"/>
<feature type="transmembrane region" description="Helical" evidence="9">
    <location>
        <begin position="129"/>
        <end position="161"/>
    </location>
</feature>
<evidence type="ECO:0000256" key="3">
    <source>
        <dbReference type="ARBA" id="ARBA00022475"/>
    </source>
</evidence>
<keyword evidence="7 9" id="KW-1133">Transmembrane helix</keyword>
<evidence type="ECO:0000256" key="7">
    <source>
        <dbReference type="ARBA" id="ARBA00022989"/>
    </source>
</evidence>
<dbReference type="PIRSF" id="PIRSF006304">
    <property type="entry name" value="GatC"/>
    <property type="match status" value="1"/>
</dbReference>